<dbReference type="PROSITE" id="PS51117">
    <property type="entry name" value="LAMININ_NTER"/>
    <property type="match status" value="1"/>
</dbReference>
<keyword evidence="4" id="KW-0677">Repeat</keyword>
<feature type="domain" description="Laminin EGF-like" evidence="11">
    <location>
        <begin position="457"/>
        <end position="509"/>
    </location>
</feature>
<dbReference type="InterPro" id="IPR008211">
    <property type="entry name" value="Laminin_N"/>
</dbReference>
<dbReference type="FunFam" id="2.10.25.10:FF:000090">
    <property type="entry name" value="laminin subunit alpha"/>
    <property type="match status" value="1"/>
</dbReference>
<keyword evidence="2" id="KW-0964">Secreted</keyword>
<dbReference type="SMART" id="SM00180">
    <property type="entry name" value="EGF_Lam"/>
    <property type="match status" value="10"/>
</dbReference>
<feature type="disulfide bond" evidence="8">
    <location>
        <begin position="884"/>
        <end position="893"/>
    </location>
</feature>
<dbReference type="FunFam" id="2.10.25.10:FF:000051">
    <property type="entry name" value="Laminin subunit alpha 4"/>
    <property type="match status" value="1"/>
</dbReference>
<evidence type="ECO:0000256" key="2">
    <source>
        <dbReference type="ARBA" id="ARBA00022525"/>
    </source>
</evidence>
<dbReference type="GO" id="GO:0009887">
    <property type="term" value="P:animal organ morphogenesis"/>
    <property type="evidence" value="ECO:0007669"/>
    <property type="project" value="TreeGrafter"/>
</dbReference>
<dbReference type="CDD" id="cd00055">
    <property type="entry name" value="EGF_Lam"/>
    <property type="match status" value="9"/>
</dbReference>
<dbReference type="FunFam" id="2.10.25.10:FF:000580">
    <property type="entry name" value="Wing blister, isoform B"/>
    <property type="match status" value="1"/>
</dbReference>
<feature type="disulfide bond" evidence="8">
    <location>
        <begin position="1041"/>
        <end position="1050"/>
    </location>
</feature>
<reference evidence="14 15" key="1">
    <citation type="submission" date="2020-08" db="EMBL/GenBank/DDBJ databases">
        <authorList>
            <person name="Koutsovoulos G."/>
            <person name="Danchin GJ E."/>
        </authorList>
    </citation>
    <scope>NUCLEOTIDE SEQUENCE [LARGE SCALE GENOMIC DNA]</scope>
</reference>
<keyword evidence="3 10" id="KW-0732">Signal</keyword>
<evidence type="ECO:0000256" key="3">
    <source>
        <dbReference type="ARBA" id="ARBA00022729"/>
    </source>
</evidence>
<keyword evidence="5 8" id="KW-1015">Disulfide bond</keyword>
<dbReference type="PROSITE" id="PS51115">
    <property type="entry name" value="LAMININ_IVA"/>
    <property type="match status" value="1"/>
</dbReference>
<evidence type="ECO:0000256" key="1">
    <source>
        <dbReference type="ARBA" id="ARBA00004613"/>
    </source>
</evidence>
<dbReference type="FunFam" id="2.60.120.260:FF:000018">
    <property type="entry name" value="Laminin subunit gamma 1"/>
    <property type="match status" value="1"/>
</dbReference>
<dbReference type="FunFam" id="2.10.25.10:FF:000074">
    <property type="entry name" value="Laminin subunit alpha"/>
    <property type="match status" value="1"/>
</dbReference>
<dbReference type="InterPro" id="IPR050440">
    <property type="entry name" value="Laminin/Netrin_ECM"/>
</dbReference>
<feature type="disulfide bond" evidence="8">
    <location>
        <begin position="410"/>
        <end position="422"/>
    </location>
</feature>
<dbReference type="SMART" id="SM00281">
    <property type="entry name" value="LamB"/>
    <property type="match status" value="1"/>
</dbReference>
<dbReference type="SMART" id="SM00136">
    <property type="entry name" value="LamNT"/>
    <property type="match status" value="1"/>
</dbReference>
<dbReference type="FunFam" id="2.10.25.10:FF:000105">
    <property type="entry name" value="laminin subunit gamma-1"/>
    <property type="match status" value="1"/>
</dbReference>
<feature type="domain" description="Laminin N-terminal" evidence="13">
    <location>
        <begin position="54"/>
        <end position="293"/>
    </location>
</feature>
<gene>
    <name evidence="14" type="ORF">MENT_LOCUS27155</name>
</gene>
<evidence type="ECO:0000256" key="9">
    <source>
        <dbReference type="SAM" id="Coils"/>
    </source>
</evidence>
<dbReference type="FunFam" id="2.10.25.10:FF:000242">
    <property type="entry name" value="Laminin subunit alpha 1"/>
    <property type="match status" value="1"/>
</dbReference>
<dbReference type="PROSITE" id="PS01248">
    <property type="entry name" value="EGF_LAM_1"/>
    <property type="match status" value="5"/>
</dbReference>
<keyword evidence="7 8" id="KW-0424">Laminin EGF-like domain</keyword>
<dbReference type="PANTHER" id="PTHR10574">
    <property type="entry name" value="NETRIN/LAMININ-RELATED"/>
    <property type="match status" value="1"/>
</dbReference>
<accession>A0A6V7VMI5</accession>
<feature type="domain" description="Laminin IV type A" evidence="12">
    <location>
        <begin position="536"/>
        <end position="727"/>
    </location>
</feature>
<feature type="domain" description="Laminin EGF-like" evidence="11">
    <location>
        <begin position="762"/>
        <end position="810"/>
    </location>
</feature>
<proteinExistence type="predicted"/>
<evidence type="ECO:0000259" key="11">
    <source>
        <dbReference type="PROSITE" id="PS50027"/>
    </source>
</evidence>
<organism evidence="14 15">
    <name type="scientific">Meloidogyne enterolobii</name>
    <name type="common">Root-knot nematode worm</name>
    <name type="synonym">Meloidogyne mayaguensis</name>
    <dbReference type="NCBI Taxonomy" id="390850"/>
    <lineage>
        <taxon>Eukaryota</taxon>
        <taxon>Metazoa</taxon>
        <taxon>Ecdysozoa</taxon>
        <taxon>Nematoda</taxon>
        <taxon>Chromadorea</taxon>
        <taxon>Rhabditida</taxon>
        <taxon>Tylenchina</taxon>
        <taxon>Tylenchomorpha</taxon>
        <taxon>Tylenchoidea</taxon>
        <taxon>Meloidogynidae</taxon>
        <taxon>Meloidogyninae</taxon>
        <taxon>Meloidogyne</taxon>
    </lineage>
</organism>
<dbReference type="Gene3D" id="2.60.120.260">
    <property type="entry name" value="Galactose-binding domain-like"/>
    <property type="match status" value="1"/>
</dbReference>
<evidence type="ECO:0000256" key="4">
    <source>
        <dbReference type="ARBA" id="ARBA00022737"/>
    </source>
</evidence>
<dbReference type="PROSITE" id="PS50027">
    <property type="entry name" value="EGF_LAM_2"/>
    <property type="match status" value="7"/>
</dbReference>
<keyword evidence="6" id="KW-0325">Glycoprotein</keyword>
<dbReference type="Pfam" id="PF00053">
    <property type="entry name" value="EGF_laminin"/>
    <property type="match status" value="11"/>
</dbReference>
<comment type="caution">
    <text evidence="14">The sequence shown here is derived from an EMBL/GenBank/DDBJ whole genome shotgun (WGS) entry which is preliminary data.</text>
</comment>
<dbReference type="PANTHER" id="PTHR10574:SF435">
    <property type="entry name" value="LAMININ SUBUNIT GAMMA-1"/>
    <property type="match status" value="1"/>
</dbReference>
<dbReference type="InterPro" id="IPR000034">
    <property type="entry name" value="Laminin_IV"/>
</dbReference>
<feature type="domain" description="Laminin EGF-like" evidence="11">
    <location>
        <begin position="410"/>
        <end position="456"/>
    </location>
</feature>
<feature type="domain" description="Laminin EGF-like" evidence="11">
    <location>
        <begin position="971"/>
        <end position="1019"/>
    </location>
</feature>
<feature type="domain" description="Laminin EGF-like" evidence="11">
    <location>
        <begin position="1020"/>
        <end position="1072"/>
    </location>
</feature>
<dbReference type="SMART" id="SM00181">
    <property type="entry name" value="EGF"/>
    <property type="match status" value="4"/>
</dbReference>
<dbReference type="FunFam" id="2.10.25.10:FF:000067">
    <property type="entry name" value="Laminin subunit gamma 1"/>
    <property type="match status" value="1"/>
</dbReference>
<feature type="domain" description="Laminin EGF-like" evidence="11">
    <location>
        <begin position="860"/>
        <end position="914"/>
    </location>
</feature>
<dbReference type="Pfam" id="PF00055">
    <property type="entry name" value="Laminin_N"/>
    <property type="match status" value="1"/>
</dbReference>
<feature type="disulfide bond" evidence="8">
    <location>
        <begin position="780"/>
        <end position="789"/>
    </location>
</feature>
<dbReference type="PRINTS" id="PR00011">
    <property type="entry name" value="EGFLAMININ"/>
</dbReference>
<evidence type="ECO:0000313" key="14">
    <source>
        <dbReference type="EMBL" id="CAD2175431.1"/>
    </source>
</evidence>
<feature type="disulfide bond" evidence="8">
    <location>
        <begin position="943"/>
        <end position="952"/>
    </location>
</feature>
<dbReference type="InterPro" id="IPR002049">
    <property type="entry name" value="LE_dom"/>
</dbReference>
<feature type="disulfide bond" evidence="8">
    <location>
        <begin position="1022"/>
        <end position="1039"/>
    </location>
</feature>
<dbReference type="OrthoDB" id="430826at2759"/>
<evidence type="ECO:0000256" key="8">
    <source>
        <dbReference type="PROSITE-ProRule" id="PRU00460"/>
    </source>
</evidence>
<evidence type="ECO:0000259" key="13">
    <source>
        <dbReference type="PROSITE" id="PS51117"/>
    </source>
</evidence>
<dbReference type="InterPro" id="IPR000742">
    <property type="entry name" value="EGF"/>
</dbReference>
<dbReference type="FunFam" id="2.10.25.10:FF:000166">
    <property type="entry name" value="laminin subunit gamma-1"/>
    <property type="match status" value="1"/>
</dbReference>
<dbReference type="GO" id="GO:0040017">
    <property type="term" value="P:positive regulation of locomotion"/>
    <property type="evidence" value="ECO:0007669"/>
    <property type="project" value="UniProtKB-ARBA"/>
</dbReference>
<comment type="subcellular location">
    <subcellularLocation>
        <location evidence="1">Secreted</location>
    </subcellularLocation>
</comment>
<evidence type="ECO:0000256" key="10">
    <source>
        <dbReference type="SAM" id="SignalP"/>
    </source>
</evidence>
<dbReference type="GO" id="GO:0009888">
    <property type="term" value="P:tissue development"/>
    <property type="evidence" value="ECO:0007669"/>
    <property type="project" value="TreeGrafter"/>
</dbReference>
<feature type="coiled-coil region" evidence="9">
    <location>
        <begin position="1438"/>
        <end position="1514"/>
    </location>
</feature>
<dbReference type="Proteomes" id="UP000580250">
    <property type="component" value="Unassembled WGS sequence"/>
</dbReference>
<protein>
    <submittedName>
        <fullName evidence="14">Uncharacterized protein</fullName>
    </submittedName>
</protein>
<feature type="coiled-coil region" evidence="9">
    <location>
        <begin position="1225"/>
        <end position="1301"/>
    </location>
</feature>
<feature type="chain" id="PRO_5027899082" evidence="10">
    <location>
        <begin position="25"/>
        <end position="1656"/>
    </location>
</feature>
<evidence type="ECO:0000256" key="7">
    <source>
        <dbReference type="ARBA" id="ARBA00023292"/>
    </source>
</evidence>
<dbReference type="EMBL" id="CAJEWN010000254">
    <property type="protein sequence ID" value="CAD2175431.1"/>
    <property type="molecule type" value="Genomic_DNA"/>
</dbReference>
<evidence type="ECO:0000313" key="15">
    <source>
        <dbReference type="Proteomes" id="UP000580250"/>
    </source>
</evidence>
<evidence type="ECO:0000256" key="5">
    <source>
        <dbReference type="ARBA" id="ARBA00023157"/>
    </source>
</evidence>
<feature type="disulfide bond" evidence="8">
    <location>
        <begin position="480"/>
        <end position="489"/>
    </location>
</feature>
<feature type="disulfide bond" evidence="8">
    <location>
        <begin position="1020"/>
        <end position="1032"/>
    </location>
</feature>
<comment type="caution">
    <text evidence="8">Lacks conserved residue(s) required for the propagation of feature annotation.</text>
</comment>
<keyword evidence="9" id="KW-0175">Coiled coil</keyword>
<feature type="signal peptide" evidence="10">
    <location>
        <begin position="1"/>
        <end position="24"/>
    </location>
</feature>
<feature type="domain" description="Laminin EGF-like" evidence="11">
    <location>
        <begin position="915"/>
        <end position="970"/>
    </location>
</feature>
<name>A0A6V7VMI5_MELEN</name>
<sequence length="1656" mass="185549">MPLTTNLLLFILIFISIQNLIINGQLNRPEPKVPHVDPHHYQPSLSACYDEFKRPQRCVPDFINVAFNLEVEATNTCGVRAPTRFCVQTGHMGSNKVCDVCDVRVPQLAHSPIYLTDFNNPENATFWQSETMAEGMQYPQTVNLTLRLNKRFDITYVHLKFVSPRPESFVIYKKVKNTDDWIPWQYYSGSCRSTFKLPEKAPILPGNEAMAQCTREFSDISPLTGGNIAFSTLEGRPSSEIFEESEVLQDWVTAEEIRICLVRMNTFGDEIFGDNRVLRSYYYGISDFAVGGRCKCNGHANKCTKSTGEGVAQQLVCDCQHNTTGIDCGECAPFYLDRPWRPATAMEANECLPCNCSGLSKRCFFDAKLFEETGHGGHCIDCAGNTQGPHCEQCLPNHWRHENELYCRPCHCSETGSIGGQCDEKGQCHCKPGVTGQFCDRCESGFYGFSSAGCKDCKCDVSGSLNNTPSCSPNDGVCTCKENVEGRTCSQCKPGHFQLSAKNPFGCTPCFCFGHSSICSPADGFYSVNISSHFNEDVEKWTGASSARPEDVQWAQLDKAAAVSQLDDFPVYFYTPEKFLGDQRQIYNQFIEFTLRVQQANPGPSKKDIVIVGANGQELVLPIFAQGNPLPSATQEQHYRFRIHSNPSLQWSPTLRETDFIAALYNVSAIKLRGTFSKINNKFSRCPLYWELLILGRCWFSLQFFYWNSKFNTSRIWETESADWVEQCKCSDAFVGQFCESCSHGYKRVNKFGGPLDKCIPCECHNHSSSCDAESGVCICQHNTAGDTCESCARGYYGDALAGTPDDCKQCDCPEGGPCTIVSDGTYCTDCPEGYTGRKCEICAEEYFGNPFNGIACQKCNCNNNTDLNAIGKCDTVTGECKRCIYHTIGWNCERCEPGFWGNALAEIKGDCKQCNCYVPGTLRPTHDHSLLECRQSDGQCDCQPNVIGQRCDQCEPGFYNISSGSGCHSCGCDPLGSLDAGVCDLITGQCLCKTGVTGRKCDQCAPRHFGFNLDGCKQCDCDPVGSESLDCDTHTGQCLCRHDVEGRRCDKCSENRYDLRRQCPACDDCYALIQSRKNSINESMAGLRESLDEIQNNPITVNDAEFDDRVRSVKEDVDSLVTKAGQKFAGNDEATQIHVINIKEQFSESGNLLENVRDNLRSIDTNSAIIEAQLERFAKEKEATSKELNVGINYVQTQGEQHLASAQEAADRYGEKSQQLSDFAEEAKRLADQQEQRKREIFRMSEKVRNGTRQALNDANEAIFGASSSVQRIAAFQTEVNELEKRLNSTKHLALEQSAETNKTHDDAARVLSSVESVRLPNILPDSFRTQSDTVHSNGEEALKKVELGSTTHAQLFEESGQLLIDSKNQLEKVKEKQNIIDKQFEEIDNFHKRTHEAFNLATKIWNDAKESYDALSDFHGKIEQSRSDALNELSGVQEIQDELTSVEEQAKEAELALIDIRRNSEEAKNFAEEAKLKAENLEKESTKLGENAEETNKKSEEIKNLLDTLQLDIDRTSTTTKDFENEANSDMDRSNEVAKKANLAESMARTLQDNLTESEKILFSALNQLNSLENVNESQLTELETILEDTERQYIANEKEQKMRERMKRVELDALADKRQIDYLTKELENLRGIRDSLPTRCYNLINLEQEGQR</sequence>
<dbReference type="Gene3D" id="2.10.25.10">
    <property type="entry name" value="Laminin"/>
    <property type="match status" value="9"/>
</dbReference>
<evidence type="ECO:0000259" key="12">
    <source>
        <dbReference type="PROSITE" id="PS51115"/>
    </source>
</evidence>
<dbReference type="Pfam" id="PF00052">
    <property type="entry name" value="Laminin_B"/>
    <property type="match status" value="1"/>
</dbReference>
<evidence type="ECO:0000256" key="6">
    <source>
        <dbReference type="ARBA" id="ARBA00023180"/>
    </source>
</evidence>
<feature type="coiled-coil region" evidence="9">
    <location>
        <begin position="1571"/>
        <end position="1602"/>
    </location>
</feature>
<feature type="disulfide bond" evidence="8">
    <location>
        <begin position="430"/>
        <end position="439"/>
    </location>
</feature>
<dbReference type="GO" id="GO:0005576">
    <property type="term" value="C:extracellular region"/>
    <property type="evidence" value="ECO:0007669"/>
    <property type="project" value="UniProtKB-SubCell"/>
</dbReference>
<dbReference type="SUPFAM" id="SSF57196">
    <property type="entry name" value="EGF/Laminin"/>
    <property type="match status" value="10"/>
</dbReference>
<feature type="disulfide bond" evidence="8">
    <location>
        <begin position="993"/>
        <end position="1002"/>
    </location>
</feature>